<dbReference type="GO" id="GO:0016787">
    <property type="term" value="F:hydrolase activity"/>
    <property type="evidence" value="ECO:0007669"/>
    <property type="project" value="UniProtKB-KW"/>
</dbReference>
<dbReference type="EMBL" id="JBDXSU010000004">
    <property type="protein sequence ID" value="MFB5190036.1"/>
    <property type="molecule type" value="Genomic_DNA"/>
</dbReference>
<dbReference type="Proteomes" id="UP001579974">
    <property type="component" value="Unassembled WGS sequence"/>
</dbReference>
<feature type="domain" description="Serine aminopeptidase S33" evidence="1">
    <location>
        <begin position="26"/>
        <end position="139"/>
    </location>
</feature>
<organism evidence="2 3">
    <name type="scientific">Alicyclobacillus fastidiosus</name>
    <dbReference type="NCBI Taxonomy" id="392011"/>
    <lineage>
        <taxon>Bacteria</taxon>
        <taxon>Bacillati</taxon>
        <taxon>Bacillota</taxon>
        <taxon>Bacilli</taxon>
        <taxon>Bacillales</taxon>
        <taxon>Alicyclobacillaceae</taxon>
        <taxon>Alicyclobacillus</taxon>
    </lineage>
</organism>
<dbReference type="RefSeq" id="WP_275476174.1">
    <property type="nucleotide sequence ID" value="NZ_CP162940.1"/>
</dbReference>
<name>A0ABV5ADA6_9BACL</name>
<gene>
    <name evidence="2" type="ORF">KKP3000_003429</name>
</gene>
<keyword evidence="2" id="KW-0378">Hydrolase</keyword>
<evidence type="ECO:0000259" key="1">
    <source>
        <dbReference type="Pfam" id="PF12146"/>
    </source>
</evidence>
<sequence length="257" mass="28174">MQKAIELEYNGRILRGMEHVPDGETHPLPAVVLYHGFAATCVEPHRLFVKICRALESVGIASFRFDFSGSGESDGNFEEMTVSGEISEAHAIFDWVQADPRLDPTHISVVGLSMGGLVASQVAGARPKDIRRLVLLAPGGGKIRDIVLGLLTDSGTDITKEAPYYDYLGNLVSHACLDDLSTIDVYRRASHYTGPVLIIHGTEDSVVPVEAAIGYQEQAYNGRAMVHLMEGADHTFDKREWEAALIDQLVRYVCDHP</sequence>
<dbReference type="Gene3D" id="3.40.50.1820">
    <property type="entry name" value="alpha/beta hydrolase"/>
    <property type="match status" value="1"/>
</dbReference>
<reference evidence="2 3" key="1">
    <citation type="journal article" date="2024" name="Int. J. Mol. Sci.">
        <title>Exploration of Alicyclobacillus spp. Genome in Search of Antibiotic Resistance.</title>
        <authorList>
            <person name="Bucka-Kolendo J."/>
            <person name="Kiousi D.E."/>
            <person name="Dekowska A."/>
            <person name="Mikolajczuk-Szczyrba A."/>
            <person name="Karadedos D.M."/>
            <person name="Michael P."/>
            <person name="Galanis A."/>
            <person name="Sokolowska B."/>
        </authorList>
    </citation>
    <scope>NUCLEOTIDE SEQUENCE [LARGE SCALE GENOMIC DNA]</scope>
    <source>
        <strain evidence="2 3">KKP 3000</strain>
    </source>
</reference>
<dbReference type="InterPro" id="IPR029058">
    <property type="entry name" value="AB_hydrolase_fold"/>
</dbReference>
<dbReference type="InterPro" id="IPR022742">
    <property type="entry name" value="Hydrolase_4"/>
</dbReference>
<evidence type="ECO:0000313" key="2">
    <source>
        <dbReference type="EMBL" id="MFB5190036.1"/>
    </source>
</evidence>
<dbReference type="PANTHER" id="PTHR43265:SF1">
    <property type="entry name" value="ESTERASE ESTD"/>
    <property type="match status" value="1"/>
</dbReference>
<dbReference type="PANTHER" id="PTHR43265">
    <property type="entry name" value="ESTERASE ESTD"/>
    <property type="match status" value="1"/>
</dbReference>
<evidence type="ECO:0000313" key="3">
    <source>
        <dbReference type="Proteomes" id="UP001579974"/>
    </source>
</evidence>
<dbReference type="SUPFAM" id="SSF53474">
    <property type="entry name" value="alpha/beta-Hydrolases"/>
    <property type="match status" value="1"/>
</dbReference>
<protein>
    <submittedName>
        <fullName evidence="2">Alpha/beta fold hydrolase</fullName>
    </submittedName>
</protein>
<comment type="caution">
    <text evidence="2">The sequence shown here is derived from an EMBL/GenBank/DDBJ whole genome shotgun (WGS) entry which is preliminary data.</text>
</comment>
<dbReference type="Pfam" id="PF12146">
    <property type="entry name" value="Hydrolase_4"/>
    <property type="match status" value="1"/>
</dbReference>
<dbReference type="InterPro" id="IPR053145">
    <property type="entry name" value="AB_hydrolase_Est10"/>
</dbReference>
<accession>A0ABV5ADA6</accession>
<proteinExistence type="predicted"/>
<keyword evidence="3" id="KW-1185">Reference proteome</keyword>